<dbReference type="RefSeq" id="WP_007084541.1">
    <property type="nucleotide sequence ID" value="NZ_AJLS01000050.1"/>
</dbReference>
<comment type="caution">
    <text evidence="2">The sequence shown here is derived from an EMBL/GenBank/DDBJ whole genome shotgun (WGS) entry which is preliminary data.</text>
</comment>
<dbReference type="SMART" id="SM00047">
    <property type="entry name" value="LYZ2"/>
    <property type="match status" value="1"/>
</dbReference>
<feature type="domain" description="SH3b" evidence="1">
    <location>
        <begin position="302"/>
        <end position="370"/>
    </location>
</feature>
<dbReference type="eggNOG" id="COG3103">
    <property type="taxonomic scope" value="Bacteria"/>
</dbReference>
<dbReference type="Gene3D" id="1.10.530.10">
    <property type="match status" value="1"/>
</dbReference>
<evidence type="ECO:0000259" key="1">
    <source>
        <dbReference type="PROSITE" id="PS51781"/>
    </source>
</evidence>
<dbReference type="Proteomes" id="UP000006316">
    <property type="component" value="Unassembled WGS sequence"/>
</dbReference>
<dbReference type="InterPro" id="IPR003646">
    <property type="entry name" value="SH3-like_bac-type"/>
</dbReference>
<feature type="domain" description="SH3b" evidence="1">
    <location>
        <begin position="141"/>
        <end position="206"/>
    </location>
</feature>
<name>K6DP20_9BACI</name>
<dbReference type="OrthoDB" id="9816557at2"/>
<dbReference type="GO" id="GO:0004040">
    <property type="term" value="F:amidase activity"/>
    <property type="evidence" value="ECO:0007669"/>
    <property type="project" value="InterPro"/>
</dbReference>
<evidence type="ECO:0000313" key="3">
    <source>
        <dbReference type="Proteomes" id="UP000006316"/>
    </source>
</evidence>
<feature type="domain" description="SH3b" evidence="1">
    <location>
        <begin position="424"/>
        <end position="501"/>
    </location>
</feature>
<feature type="domain" description="SH3b" evidence="1">
    <location>
        <begin position="61"/>
        <end position="125"/>
    </location>
</feature>
<gene>
    <name evidence="2" type="ORF">BABA_07591</name>
</gene>
<dbReference type="EMBL" id="AJLS01000050">
    <property type="protein sequence ID" value="EKN69933.1"/>
    <property type="molecule type" value="Genomic_DNA"/>
</dbReference>
<proteinExistence type="predicted"/>
<dbReference type="Gene3D" id="2.30.30.40">
    <property type="entry name" value="SH3 Domains"/>
    <property type="match status" value="6"/>
</dbReference>
<dbReference type="STRING" id="1117379.BABA_07591"/>
<protein>
    <submittedName>
        <fullName evidence="2">Mannosyl-glycoprotein endo-beta-N-acetylglucosamidase</fullName>
    </submittedName>
</protein>
<dbReference type="PANTHER" id="PTHR34408">
    <property type="entry name" value="FAMILY PROTEIN, PUTATIVE-RELATED"/>
    <property type="match status" value="1"/>
</dbReference>
<reference evidence="2 3" key="1">
    <citation type="journal article" date="2012" name="Front. Microbiol.">
        <title>Redundancy and modularity in membrane-associated dissimilatory nitrate reduction in Bacillus.</title>
        <authorList>
            <person name="Heylen K."/>
            <person name="Keltjens J."/>
        </authorList>
    </citation>
    <scope>NUCLEOTIDE SEQUENCE [LARGE SCALE GENOMIC DNA]</scope>
    <source>
        <strain evidence="3">LMG 21833T</strain>
    </source>
</reference>
<dbReference type="SMART" id="SM00287">
    <property type="entry name" value="SH3b"/>
    <property type="match status" value="6"/>
</dbReference>
<dbReference type="eggNOG" id="COG4193">
    <property type="taxonomic scope" value="Bacteria"/>
</dbReference>
<dbReference type="Pfam" id="PF08239">
    <property type="entry name" value="SH3_3"/>
    <property type="match status" value="5"/>
</dbReference>
<feature type="non-terminal residue" evidence="2">
    <location>
        <position position="1"/>
    </location>
</feature>
<feature type="domain" description="SH3b" evidence="1">
    <location>
        <begin position="1"/>
        <end position="49"/>
    </location>
</feature>
<dbReference type="InterPro" id="IPR052354">
    <property type="entry name" value="Cell_Wall_Dynamics_Protein"/>
</dbReference>
<dbReference type="PROSITE" id="PS51781">
    <property type="entry name" value="SH3B"/>
    <property type="match status" value="6"/>
</dbReference>
<dbReference type="PATRIC" id="fig|1117379.3.peg.1593"/>
<accession>K6DP20</accession>
<keyword evidence="3" id="KW-1185">Reference proteome</keyword>
<sequence length="684" mass="72242">GSASTSGAVIASLSKGTSVTVYSEANGWAKVSANGKEGYISLSFLSSQSPNSPATTAPAVTTTKYVNVSSGSLNMRNGSSASSSIIVGLAKGTKVQVYSESGGWAKVEVYGQTGYVNSEFLSAVPPGSSPSSGTTSPVQQITTKYVNVKAGSSLNVRNSASASSVILTKLPSETEVKVYAEANGWAKIQVNGMEGYVSSEFISASKSAPAPSNEDQQTTKTMFVNVSLGSTLSMYNSDSTNASILVKLARGAEVTVISEENGWAKIEAYGQTGYVSSEFLSDSKPAVGADNPADQTAPPPNPDEAVIKYIDVVYGSSLNMRSSASTSGAVITKLARGTVVTFHSEENGWAKVTANGQTGYVSSQYLSETAPFNPNTTSSTIEKVYESYNISLDDLIKKQMAVNPQTDKKYKTFISFDAVTLISPTSGQVNGTGWNVRGGAGTDYWVVGKVNNLDTLQIVSTVTGADGSSWYEINYNKAWVNASPVDVAYYLDPNNFLSNTVDSLQFLKLSAAADIDAAEINERILSGKGILQGLAAAFITAGNTYGINEIYLISHALLETGNGTSELAKGVQINGKTVYNMYGIGAYDNTAISSGAQFAYNAGWFTPEAAIIGGAQFIGNGYINAGQDTLFKMKWNPSSITKNDFVSHQYATDIAWAAKQVKQINNIYSLLGTYKLVLEIPQFK</sequence>
<dbReference type="PANTHER" id="PTHR34408:SF1">
    <property type="entry name" value="GLYCOSYL HYDROLASE FAMILY 19 DOMAIN-CONTAINING PROTEIN HI_1415"/>
    <property type="match status" value="1"/>
</dbReference>
<dbReference type="Pfam" id="PF01832">
    <property type="entry name" value="Glucosaminidase"/>
    <property type="match status" value="1"/>
</dbReference>
<evidence type="ECO:0000313" key="2">
    <source>
        <dbReference type="EMBL" id="EKN69933.1"/>
    </source>
</evidence>
<dbReference type="InterPro" id="IPR002901">
    <property type="entry name" value="MGlyc_endo_b_GlcNAc-like_dom"/>
</dbReference>
<feature type="domain" description="SH3b" evidence="1">
    <location>
        <begin position="219"/>
        <end position="284"/>
    </location>
</feature>
<organism evidence="2 3">
    <name type="scientific">Neobacillus bataviensis LMG 21833</name>
    <dbReference type="NCBI Taxonomy" id="1117379"/>
    <lineage>
        <taxon>Bacteria</taxon>
        <taxon>Bacillati</taxon>
        <taxon>Bacillota</taxon>
        <taxon>Bacilli</taxon>
        <taxon>Bacillales</taxon>
        <taxon>Bacillaceae</taxon>
        <taxon>Neobacillus</taxon>
    </lineage>
</organism>
<dbReference type="AlphaFoldDB" id="K6DP20"/>